<dbReference type="GO" id="GO:0006506">
    <property type="term" value="P:GPI anchor biosynthetic process"/>
    <property type="evidence" value="ECO:0007669"/>
    <property type="project" value="InterPro"/>
</dbReference>
<name>A0A319D717_9EURO</name>
<feature type="transmembrane region" description="Helical" evidence="1">
    <location>
        <begin position="319"/>
        <end position="338"/>
    </location>
</feature>
<evidence type="ECO:0000313" key="3">
    <source>
        <dbReference type="EMBL" id="PYH93020.1"/>
    </source>
</evidence>
<gene>
    <name evidence="3" type="ORF">BO71DRAFT_400094</name>
</gene>
<feature type="transmembrane region" description="Helical" evidence="1">
    <location>
        <begin position="389"/>
        <end position="414"/>
    </location>
</feature>
<dbReference type="InterPro" id="IPR045687">
    <property type="entry name" value="PIGG/GPI7_C"/>
</dbReference>
<dbReference type="InterPro" id="IPR039524">
    <property type="entry name" value="PIGO/GPI13"/>
</dbReference>
<feature type="transmembrane region" description="Helical" evidence="1">
    <location>
        <begin position="143"/>
        <end position="162"/>
    </location>
</feature>
<dbReference type="AlphaFoldDB" id="A0A319D717"/>
<keyword evidence="1" id="KW-0812">Transmembrane</keyword>
<dbReference type="PANTHER" id="PTHR23071:SF1">
    <property type="entry name" value="GPI ETHANOLAMINE PHOSPHATE TRANSFERASE 3"/>
    <property type="match status" value="1"/>
</dbReference>
<dbReference type="GO" id="GO:0051377">
    <property type="term" value="F:mannose-ethanolamine phosphotransferase activity"/>
    <property type="evidence" value="ECO:0007669"/>
    <property type="project" value="TreeGrafter"/>
</dbReference>
<keyword evidence="1" id="KW-0472">Membrane</keyword>
<evidence type="ECO:0000313" key="4">
    <source>
        <dbReference type="Proteomes" id="UP000247810"/>
    </source>
</evidence>
<feature type="transmembrane region" description="Helical" evidence="1">
    <location>
        <begin position="473"/>
        <end position="494"/>
    </location>
</feature>
<feature type="transmembrane region" description="Helical" evidence="1">
    <location>
        <begin position="169"/>
        <end position="187"/>
    </location>
</feature>
<feature type="transmembrane region" description="Helical" evidence="1">
    <location>
        <begin position="225"/>
        <end position="242"/>
    </location>
</feature>
<accession>A0A319D717</accession>
<sequence>MGIGKDTPQVDLVSTLAVLLGVPIPFNNLGRPIEGVFGGDWRRLVEVNLLAAAQMGRFVEVYEDDTKGERVWGDVDVDWEDEVALRELYARLREYQGEVLEGYRRVWTRFQLVKMVEGVLVLVLGVVALLGDGGCVELGMTRLAGVIGIVAGAVHVAVEGWYCWSVVDGLVLGAALGSLVSCIWQTGWGVCRVLGLIWEWQAVVFTLLLSIGFASNSYTVWEDRVILFFLSTFGLCSLSGMQDTKSLRQGSQSMLFMMLNRIVSLSRACREEQLPFCRTSFYRLESNAVWRLSIPFLTAAAVLYTTNIALQSIGIRKRLWFATCIPVVLVFNTLFWTLETANEQDWLADIVTEETSKTIRTLMAQSVLVIALVGLGIAFKTPRPESRTLILTTAVLLASILVSSSTGGLSLAILYHQLISLRRLVPDNTIKPTIAALLGTLHFFSTGHNATFSSIQWKAAYIAFHDRQPLISPLLVILNTFAAPIISACAVPLLSPESSSTAKNPTARLLATHSTVYAVWAVSTALWACLLRRHLMLFAIFCPRFLLAGGLMLIVDILALLSSILLAR</sequence>
<evidence type="ECO:0000256" key="1">
    <source>
        <dbReference type="SAM" id="Phobius"/>
    </source>
</evidence>
<dbReference type="PANTHER" id="PTHR23071">
    <property type="entry name" value="PHOSPHATIDYLINOSITOL GLYCAN"/>
    <property type="match status" value="1"/>
</dbReference>
<dbReference type="EMBL" id="KZ825902">
    <property type="protein sequence ID" value="PYH93020.1"/>
    <property type="molecule type" value="Genomic_DNA"/>
</dbReference>
<feature type="transmembrane region" description="Helical" evidence="1">
    <location>
        <begin position="358"/>
        <end position="377"/>
    </location>
</feature>
<organism evidence="3 4">
    <name type="scientific">Aspergillus ellipticus CBS 707.79</name>
    <dbReference type="NCBI Taxonomy" id="1448320"/>
    <lineage>
        <taxon>Eukaryota</taxon>
        <taxon>Fungi</taxon>
        <taxon>Dikarya</taxon>
        <taxon>Ascomycota</taxon>
        <taxon>Pezizomycotina</taxon>
        <taxon>Eurotiomycetes</taxon>
        <taxon>Eurotiomycetidae</taxon>
        <taxon>Eurotiales</taxon>
        <taxon>Aspergillaceae</taxon>
        <taxon>Aspergillus</taxon>
        <taxon>Aspergillus subgen. Circumdati</taxon>
    </lineage>
</organism>
<protein>
    <recommendedName>
        <fullName evidence="2">GPI ethanolamine phosphate transferase 2 C-terminal domain-containing protein</fullName>
    </recommendedName>
</protein>
<keyword evidence="4" id="KW-1185">Reference proteome</keyword>
<feature type="transmembrane region" description="Helical" evidence="1">
    <location>
        <begin position="434"/>
        <end position="452"/>
    </location>
</feature>
<proteinExistence type="predicted"/>
<dbReference type="VEuPathDB" id="FungiDB:BO71DRAFT_400094"/>
<feature type="transmembrane region" description="Helical" evidence="1">
    <location>
        <begin position="545"/>
        <end position="567"/>
    </location>
</feature>
<reference evidence="3 4" key="1">
    <citation type="submission" date="2018-02" db="EMBL/GenBank/DDBJ databases">
        <title>The genomes of Aspergillus section Nigri reveals drivers in fungal speciation.</title>
        <authorList>
            <consortium name="DOE Joint Genome Institute"/>
            <person name="Vesth T.C."/>
            <person name="Nybo J."/>
            <person name="Theobald S."/>
            <person name="Brandl J."/>
            <person name="Frisvad J.C."/>
            <person name="Nielsen K.F."/>
            <person name="Lyhne E.K."/>
            <person name="Kogle M.E."/>
            <person name="Kuo A."/>
            <person name="Riley R."/>
            <person name="Clum A."/>
            <person name="Nolan M."/>
            <person name="Lipzen A."/>
            <person name="Salamov A."/>
            <person name="Henrissat B."/>
            <person name="Wiebenga A."/>
            <person name="De vries R.P."/>
            <person name="Grigoriev I.V."/>
            <person name="Mortensen U.H."/>
            <person name="Andersen M.R."/>
            <person name="Baker S.E."/>
        </authorList>
    </citation>
    <scope>NUCLEOTIDE SEQUENCE [LARGE SCALE GENOMIC DNA]</scope>
    <source>
        <strain evidence="3 4">CBS 707.79</strain>
    </source>
</reference>
<feature type="transmembrane region" description="Helical" evidence="1">
    <location>
        <begin position="514"/>
        <end position="533"/>
    </location>
</feature>
<evidence type="ECO:0000259" key="2">
    <source>
        <dbReference type="Pfam" id="PF19316"/>
    </source>
</evidence>
<keyword evidence="1" id="KW-1133">Transmembrane helix</keyword>
<feature type="transmembrane region" description="Helical" evidence="1">
    <location>
        <begin position="112"/>
        <end position="131"/>
    </location>
</feature>
<dbReference type="OrthoDB" id="272139at2759"/>
<feature type="transmembrane region" description="Helical" evidence="1">
    <location>
        <begin position="288"/>
        <end position="307"/>
    </location>
</feature>
<dbReference type="GO" id="GO:0005789">
    <property type="term" value="C:endoplasmic reticulum membrane"/>
    <property type="evidence" value="ECO:0007669"/>
    <property type="project" value="TreeGrafter"/>
</dbReference>
<dbReference type="Pfam" id="PF19316">
    <property type="entry name" value="PIGO_PIGG"/>
    <property type="match status" value="1"/>
</dbReference>
<dbReference type="Proteomes" id="UP000247810">
    <property type="component" value="Unassembled WGS sequence"/>
</dbReference>
<feature type="transmembrane region" description="Helical" evidence="1">
    <location>
        <begin position="193"/>
        <end position="213"/>
    </location>
</feature>
<feature type="domain" description="GPI ethanolamine phosphate transferase 2 C-terminal" evidence="2">
    <location>
        <begin position="322"/>
        <end position="548"/>
    </location>
</feature>
<dbReference type="STRING" id="1448320.A0A319D717"/>